<keyword evidence="5" id="KW-1185">Reference proteome</keyword>
<organism evidence="4 5">
    <name type="scientific">Aphanothece hegewaldii CCALA 016</name>
    <dbReference type="NCBI Taxonomy" id="2107694"/>
    <lineage>
        <taxon>Bacteria</taxon>
        <taxon>Bacillati</taxon>
        <taxon>Cyanobacteriota</taxon>
        <taxon>Cyanophyceae</taxon>
        <taxon>Oscillatoriophycideae</taxon>
        <taxon>Chroococcales</taxon>
        <taxon>Aphanothecaceae</taxon>
        <taxon>Aphanothece</taxon>
    </lineage>
</organism>
<dbReference type="PROSITE" id="PS50801">
    <property type="entry name" value="STAS"/>
    <property type="match status" value="1"/>
</dbReference>
<dbReference type="EMBL" id="PXOH01000003">
    <property type="protein sequence ID" value="PSF38761.1"/>
    <property type="molecule type" value="Genomic_DNA"/>
</dbReference>
<dbReference type="AlphaFoldDB" id="A0A2T1M231"/>
<dbReference type="InterPro" id="IPR003658">
    <property type="entry name" value="Anti-sigma_ant"/>
</dbReference>
<dbReference type="OrthoDB" id="514124at2"/>
<comment type="similarity">
    <text evidence="1 2">Belongs to the anti-sigma-factor antagonist family.</text>
</comment>
<gene>
    <name evidence="4" type="ORF">C7H19_04475</name>
</gene>
<reference evidence="4 5" key="1">
    <citation type="submission" date="2018-03" db="EMBL/GenBank/DDBJ databases">
        <title>The ancient ancestry and fast evolution of plastids.</title>
        <authorList>
            <person name="Moore K.R."/>
            <person name="Magnabosco C."/>
            <person name="Momper L."/>
            <person name="Gold D.A."/>
            <person name="Bosak T."/>
            <person name="Fournier G.P."/>
        </authorList>
    </citation>
    <scope>NUCLEOTIDE SEQUENCE [LARGE SCALE GENOMIC DNA]</scope>
    <source>
        <strain evidence="4 5">CCALA 016</strain>
    </source>
</reference>
<evidence type="ECO:0000259" key="3">
    <source>
        <dbReference type="PROSITE" id="PS50801"/>
    </source>
</evidence>
<dbReference type="RefSeq" id="WP_106455683.1">
    <property type="nucleotide sequence ID" value="NZ_PXOH01000003.1"/>
</dbReference>
<name>A0A2T1M231_9CHRO</name>
<evidence type="ECO:0000256" key="1">
    <source>
        <dbReference type="ARBA" id="ARBA00009013"/>
    </source>
</evidence>
<evidence type="ECO:0000313" key="5">
    <source>
        <dbReference type="Proteomes" id="UP000239001"/>
    </source>
</evidence>
<protein>
    <recommendedName>
        <fullName evidence="2">Anti-sigma factor antagonist</fullName>
    </recommendedName>
</protein>
<dbReference type="PANTHER" id="PTHR33495:SF2">
    <property type="entry name" value="ANTI-SIGMA FACTOR ANTAGONIST TM_1081-RELATED"/>
    <property type="match status" value="1"/>
</dbReference>
<evidence type="ECO:0000313" key="4">
    <source>
        <dbReference type="EMBL" id="PSF38761.1"/>
    </source>
</evidence>
<evidence type="ECO:0000256" key="2">
    <source>
        <dbReference type="RuleBase" id="RU003749"/>
    </source>
</evidence>
<dbReference type="SUPFAM" id="SSF52091">
    <property type="entry name" value="SpoIIaa-like"/>
    <property type="match status" value="1"/>
</dbReference>
<dbReference type="Pfam" id="PF01740">
    <property type="entry name" value="STAS"/>
    <property type="match status" value="1"/>
</dbReference>
<comment type="caution">
    <text evidence="4">The sequence shown here is derived from an EMBL/GenBank/DDBJ whole genome shotgun (WGS) entry which is preliminary data.</text>
</comment>
<feature type="domain" description="STAS" evidence="3">
    <location>
        <begin position="1"/>
        <end position="113"/>
    </location>
</feature>
<dbReference type="NCBIfam" id="TIGR00377">
    <property type="entry name" value="ant_ant_sig"/>
    <property type="match status" value="1"/>
</dbReference>
<dbReference type="CDD" id="cd07043">
    <property type="entry name" value="STAS_anti-anti-sigma_factors"/>
    <property type="match status" value="1"/>
</dbReference>
<reference evidence="4 5" key="2">
    <citation type="submission" date="2018-03" db="EMBL/GenBank/DDBJ databases">
        <authorList>
            <person name="Keele B.F."/>
        </authorList>
    </citation>
    <scope>NUCLEOTIDE SEQUENCE [LARGE SCALE GENOMIC DNA]</scope>
    <source>
        <strain evidence="4 5">CCALA 016</strain>
    </source>
</reference>
<accession>A0A2T1M231</accession>
<dbReference type="Proteomes" id="UP000239001">
    <property type="component" value="Unassembled WGS sequence"/>
</dbReference>
<dbReference type="PANTHER" id="PTHR33495">
    <property type="entry name" value="ANTI-SIGMA FACTOR ANTAGONIST TM_1081-RELATED-RELATED"/>
    <property type="match status" value="1"/>
</dbReference>
<dbReference type="InterPro" id="IPR036513">
    <property type="entry name" value="STAS_dom_sf"/>
</dbReference>
<sequence>MMSIAVHPQVATFEPVGYVTAANITELQTQLGEAVKSPEYSMFLVDMAKVEFLDSAGLMTLVSAYRLAQNLGKRLSICSIAPSVRIIFELTQLDRVLQIFENRAAFEASLRLEEQMIA</sequence>
<dbReference type="GO" id="GO:0043856">
    <property type="term" value="F:anti-sigma factor antagonist activity"/>
    <property type="evidence" value="ECO:0007669"/>
    <property type="project" value="InterPro"/>
</dbReference>
<dbReference type="InterPro" id="IPR002645">
    <property type="entry name" value="STAS_dom"/>
</dbReference>
<proteinExistence type="inferred from homology"/>
<dbReference type="Gene3D" id="3.30.750.24">
    <property type="entry name" value="STAS domain"/>
    <property type="match status" value="1"/>
</dbReference>